<feature type="repeat" description="WD" evidence="13">
    <location>
        <begin position="42"/>
        <end position="85"/>
    </location>
</feature>
<dbReference type="Pfam" id="PF23953">
    <property type="entry name" value="TPR_COPA_B"/>
    <property type="match status" value="1"/>
</dbReference>
<evidence type="ECO:0000256" key="12">
    <source>
        <dbReference type="PIRNR" id="PIRNR005567"/>
    </source>
</evidence>
<feature type="compositionally biased region" description="Basic and acidic residues" evidence="14">
    <location>
        <begin position="968"/>
        <end position="977"/>
    </location>
</feature>
<keyword evidence="18" id="KW-1185">Reference proteome</keyword>
<dbReference type="InterPro" id="IPR016453">
    <property type="entry name" value="COPB2"/>
</dbReference>
<keyword evidence="4 12" id="KW-0963">Cytoplasm</keyword>
<dbReference type="GO" id="GO:0006888">
    <property type="term" value="P:endoplasmic reticulum to Golgi vesicle-mediated transport"/>
    <property type="evidence" value="ECO:0007669"/>
    <property type="project" value="TreeGrafter"/>
</dbReference>
<sequence>MQKDLRSPSCGQALSTNKQTNNPNKCLFPQIWQLGSSQPNFSVPHERGVNCLSYYPGGDKPYIVSGCDGGEVKVWDYQTKSCVHTMLGHTKDVYAVEFHPSMPLIVSGASDGTVRMWHVSTFKMVTVLNFDMGRVWALAVHKASNTVAIGFDDGSMLIKLGREEPAISMDTSGKIVWARHSELQQANVKALQGQEVKDGEKLELAVKDMGCCEIYPQMIVHSPNGRFVSVCGDGEYTIYTGVALRNKAYGSAHEFVWSSDSSVYATREGSSLITIYRNFKSHKSFKPNAGADGIFGGPLLGVKLSNCLSFYDWDTTDLIRRIEITPTQVYWSETGELLSLVSDDSFFILKYNSEAVESASDRKEASTDDGIEDAFEVASEFEDKVCTGLWVGDCFIYTNSINRLNYCIGEEIVTISHLDRQVGEEIATISHLRQVGEEIVIISNLDRQVGEEIVIISNLDSRRGDSHHFTSRQVGEKIVEIVTISHLDRHLGEEIVTMPHLEVGEEIVIISNLDRQVGEEIVIISNLDSRRGDSHHFTSRQVGEKIVEIVTISHLDRQIGEEIVTMSHLDRMMYLLRYIAKENRLYLGDKELNIVSYSLLASVLEYQTAVMRRDFDAADKILPAVPREYRNRVAHFLEKQGFKSQALSVSLDMDHKFDLALQLDDLTTAYAVARQKASPVKWKQMSDLALKRSEFGLAQECLYASQDYGGLMLLATSAGNKEMLERIEQAATAAGQTNVSFTANFVLGRCNKCLEILLYTNRLPEAAFFARTYIPSQVPRVVSLWKDRLSAMHPRLGAAIASPVQTINLFPEMSHSLKVECFLSRQEQELTSNTPASQYKSFQSNINRNPLEEMLIAEASGVFYYDSRPPIKNENDGDSDREEDNVDKIQAQDRPVGPSDKIKSQNMQKDLLMSDQIRQDSLRENPTWSHGLEADNSHCQGQISTLETDITQESPSRVAAPAPFPADKSNETSRELFNERALSLEEELAKDLEGVDLDDFDMDGFELDSDELLED</sequence>
<dbReference type="InterPro" id="IPR001680">
    <property type="entry name" value="WD40_rpt"/>
</dbReference>
<proteinExistence type="inferred from homology"/>
<dbReference type="GO" id="GO:0006891">
    <property type="term" value="P:intra-Golgi vesicle-mediated transport"/>
    <property type="evidence" value="ECO:0007669"/>
    <property type="project" value="TreeGrafter"/>
</dbReference>
<reference evidence="17" key="1">
    <citation type="journal article" date="2023" name="G3 (Bethesda)">
        <title>A reference genome for the long-term kleptoplast-retaining sea slug Elysia crispata morphotype clarki.</title>
        <authorList>
            <person name="Eastman K.E."/>
            <person name="Pendleton A.L."/>
            <person name="Shaikh M.A."/>
            <person name="Suttiyut T."/>
            <person name="Ogas R."/>
            <person name="Tomko P."/>
            <person name="Gavelis G."/>
            <person name="Widhalm J.R."/>
            <person name="Wisecaver J.H."/>
        </authorList>
    </citation>
    <scope>NUCLEOTIDE SEQUENCE</scope>
    <source>
        <strain evidence="17">ECLA1</strain>
    </source>
</reference>
<dbReference type="Pfam" id="PF00400">
    <property type="entry name" value="WD40"/>
    <property type="match status" value="2"/>
</dbReference>
<dbReference type="GO" id="GO:0030126">
    <property type="term" value="C:COPI vesicle coat"/>
    <property type="evidence" value="ECO:0007669"/>
    <property type="project" value="TreeGrafter"/>
</dbReference>
<evidence type="ECO:0000256" key="2">
    <source>
        <dbReference type="ARBA" id="ARBA00010844"/>
    </source>
</evidence>
<keyword evidence="11 12" id="KW-0968">Cytoplasmic vesicle</keyword>
<keyword evidence="5 13" id="KW-0853">WD repeat</keyword>
<dbReference type="Gene3D" id="2.130.10.10">
    <property type="entry name" value="YVTN repeat-like/Quinoprotein amine dehydrogenase"/>
    <property type="match status" value="1"/>
</dbReference>
<evidence type="ECO:0000256" key="8">
    <source>
        <dbReference type="ARBA" id="ARBA00022927"/>
    </source>
</evidence>
<evidence type="ECO:0000256" key="1">
    <source>
        <dbReference type="ARBA" id="ARBA00004347"/>
    </source>
</evidence>
<dbReference type="SMART" id="SM00320">
    <property type="entry name" value="WD40"/>
    <property type="match status" value="3"/>
</dbReference>
<dbReference type="GO" id="GO:0005198">
    <property type="term" value="F:structural molecule activity"/>
    <property type="evidence" value="ECO:0007669"/>
    <property type="project" value="UniProtKB-UniRule"/>
</dbReference>
<dbReference type="Pfam" id="PF04053">
    <property type="entry name" value="B-prop_COPA_B_2nd"/>
    <property type="match status" value="1"/>
</dbReference>
<dbReference type="InterPro" id="IPR056176">
    <property type="entry name" value="TPR_COPA_B"/>
</dbReference>
<comment type="caution">
    <text evidence="17">The sequence shown here is derived from an EMBL/GenBank/DDBJ whole genome shotgun (WGS) entry which is preliminary data.</text>
</comment>
<dbReference type="SUPFAM" id="SSF69322">
    <property type="entry name" value="Tricorn protease domain 2"/>
    <property type="match status" value="1"/>
</dbReference>
<dbReference type="GO" id="GO:0006886">
    <property type="term" value="P:intracellular protein transport"/>
    <property type="evidence" value="ECO:0007669"/>
    <property type="project" value="UniProtKB-UniRule"/>
</dbReference>
<accession>A0AAE1AIB2</accession>
<evidence type="ECO:0000256" key="11">
    <source>
        <dbReference type="ARBA" id="ARBA00023329"/>
    </source>
</evidence>
<feature type="region of interest" description="Disordered" evidence="14">
    <location>
        <begin position="952"/>
        <end position="977"/>
    </location>
</feature>
<dbReference type="GO" id="GO:0000139">
    <property type="term" value="C:Golgi membrane"/>
    <property type="evidence" value="ECO:0007669"/>
    <property type="project" value="UniProtKB-SubCell"/>
</dbReference>
<feature type="domain" description="COPA/B TPR" evidence="16">
    <location>
        <begin position="606"/>
        <end position="786"/>
    </location>
</feature>
<evidence type="ECO:0000256" key="10">
    <source>
        <dbReference type="ARBA" id="ARBA00023136"/>
    </source>
</evidence>
<keyword evidence="10 12" id="KW-0472">Membrane</keyword>
<comment type="similarity">
    <text evidence="2 12">Belongs to the WD repeat COPB2 family.</text>
</comment>
<feature type="repeat" description="WD" evidence="13">
    <location>
        <begin position="86"/>
        <end position="127"/>
    </location>
</feature>
<dbReference type="PIRSF" id="PIRSF005567">
    <property type="entry name" value="Coatomer_beta'_subunit"/>
    <property type="match status" value="1"/>
</dbReference>
<evidence type="ECO:0000256" key="13">
    <source>
        <dbReference type="PROSITE-ProRule" id="PRU00221"/>
    </source>
</evidence>
<dbReference type="InterPro" id="IPR006692">
    <property type="entry name" value="Beta-prop_COPA/B_2nd"/>
</dbReference>
<evidence type="ECO:0000256" key="6">
    <source>
        <dbReference type="ARBA" id="ARBA00022737"/>
    </source>
</evidence>
<dbReference type="PANTHER" id="PTHR19876">
    <property type="entry name" value="COATOMER"/>
    <property type="match status" value="1"/>
</dbReference>
<feature type="domain" description="COPA/B second beta-propeller" evidence="15">
    <location>
        <begin position="180"/>
        <end position="422"/>
    </location>
</feature>
<evidence type="ECO:0000256" key="9">
    <source>
        <dbReference type="ARBA" id="ARBA00023034"/>
    </source>
</evidence>
<evidence type="ECO:0000259" key="16">
    <source>
        <dbReference type="Pfam" id="PF23953"/>
    </source>
</evidence>
<keyword evidence="9 12" id="KW-0333">Golgi apparatus</keyword>
<keyword evidence="8 12" id="KW-0653">Protein transport</keyword>
<evidence type="ECO:0000313" key="17">
    <source>
        <dbReference type="EMBL" id="KAK3788050.1"/>
    </source>
</evidence>
<comment type="subunit">
    <text evidence="12">Oligomeric complex that consists of at least the alpha, beta, beta', gamma, delta, epsilon and zeta subunits.</text>
</comment>
<dbReference type="AlphaFoldDB" id="A0AAE1AIB2"/>
<name>A0AAE1AIB2_9GAST</name>
<organism evidence="17 18">
    <name type="scientific">Elysia crispata</name>
    <name type="common">lettuce slug</name>
    <dbReference type="NCBI Taxonomy" id="231223"/>
    <lineage>
        <taxon>Eukaryota</taxon>
        <taxon>Metazoa</taxon>
        <taxon>Spiralia</taxon>
        <taxon>Lophotrochozoa</taxon>
        <taxon>Mollusca</taxon>
        <taxon>Gastropoda</taxon>
        <taxon>Heterobranchia</taxon>
        <taxon>Euthyneura</taxon>
        <taxon>Panpulmonata</taxon>
        <taxon>Sacoglossa</taxon>
        <taxon>Placobranchoidea</taxon>
        <taxon>Plakobranchidae</taxon>
        <taxon>Elysia</taxon>
    </lineage>
</organism>
<evidence type="ECO:0000259" key="15">
    <source>
        <dbReference type="Pfam" id="PF04053"/>
    </source>
</evidence>
<evidence type="ECO:0000256" key="5">
    <source>
        <dbReference type="ARBA" id="ARBA00022574"/>
    </source>
</evidence>
<feature type="region of interest" description="Disordered" evidence="14">
    <location>
        <begin position="867"/>
        <end position="908"/>
    </location>
</feature>
<dbReference type="PROSITE" id="PS50082">
    <property type="entry name" value="WD_REPEATS_2"/>
    <property type="match status" value="2"/>
</dbReference>
<comment type="subcellular location">
    <subcellularLocation>
        <location evidence="1 12">Cytoplasmic vesicle</location>
        <location evidence="1 12">COPI-coated vesicle membrane</location>
        <topology evidence="1 12">Peripheral membrane protein</topology>
        <orientation evidence="1 12">Cytoplasmic side</orientation>
    </subcellularLocation>
    <subcellularLocation>
        <location evidence="12">Golgi apparatus membrane</location>
        <topology evidence="12">Peripheral membrane protein</topology>
        <orientation evidence="12">Cytoplasmic side</orientation>
    </subcellularLocation>
    <text evidence="12">The coatomer is cytoplasmic or polymerized on the cytoplasmic side of the Golgi, as well as on the vesicles/buds originating from it.</text>
</comment>
<dbReference type="EMBL" id="JAWDGP010001802">
    <property type="protein sequence ID" value="KAK3788050.1"/>
    <property type="molecule type" value="Genomic_DNA"/>
</dbReference>
<evidence type="ECO:0000256" key="3">
    <source>
        <dbReference type="ARBA" id="ARBA00022448"/>
    </source>
</evidence>
<dbReference type="InterPro" id="IPR015943">
    <property type="entry name" value="WD40/YVTN_repeat-like_dom_sf"/>
</dbReference>
<dbReference type="PANTHER" id="PTHR19876:SF2">
    <property type="entry name" value="COATOMER SUBUNIT BETA"/>
    <property type="match status" value="1"/>
</dbReference>
<feature type="compositionally biased region" description="Acidic residues" evidence="14">
    <location>
        <begin position="876"/>
        <end position="885"/>
    </location>
</feature>
<keyword evidence="7 12" id="KW-0931">ER-Golgi transport</keyword>
<dbReference type="Proteomes" id="UP001283361">
    <property type="component" value="Unassembled WGS sequence"/>
</dbReference>
<protein>
    <recommendedName>
        <fullName evidence="12">Coatomer subunit beta'</fullName>
    </recommendedName>
</protein>
<dbReference type="Gene3D" id="1.25.40.470">
    <property type="match status" value="1"/>
</dbReference>
<keyword evidence="3 12" id="KW-0813">Transport</keyword>
<keyword evidence="6" id="KW-0677">Repeat</keyword>
<evidence type="ECO:0000256" key="14">
    <source>
        <dbReference type="SAM" id="MobiDB-lite"/>
    </source>
</evidence>
<evidence type="ECO:0000256" key="7">
    <source>
        <dbReference type="ARBA" id="ARBA00022892"/>
    </source>
</evidence>
<dbReference type="GO" id="GO:0006890">
    <property type="term" value="P:retrograde vesicle-mediated transport, Golgi to endoplasmic reticulum"/>
    <property type="evidence" value="ECO:0007669"/>
    <property type="project" value="TreeGrafter"/>
</dbReference>
<dbReference type="InterPro" id="IPR050844">
    <property type="entry name" value="Coatomer_complex_subunit"/>
</dbReference>
<comment type="function">
    <text evidence="12">The coatomer is a cytosolic protein complex that binds to dilysine motifs and reversibly associates with Golgi non-clathrin-coated vesicles, which further mediate biosynthetic protein transport from the ER, via the Golgi up to the trans Golgi network. Coatomer complex is required for budding from Golgi membranes, and is essential for the retrograde Golgi-to-ER transport of dilysine-tagged proteins.</text>
</comment>
<dbReference type="FunFam" id="1.25.40.470:FF:000001">
    <property type="entry name" value="Coatomer subunit beta"/>
    <property type="match status" value="1"/>
</dbReference>
<gene>
    <name evidence="17" type="ORF">RRG08_051122</name>
</gene>
<dbReference type="CDD" id="cd22947">
    <property type="entry name" value="Coatomer_WDAD_beta-like"/>
    <property type="match status" value="1"/>
</dbReference>
<dbReference type="PROSITE" id="PS50294">
    <property type="entry name" value="WD_REPEATS_REGION"/>
    <property type="match status" value="1"/>
</dbReference>
<evidence type="ECO:0000256" key="4">
    <source>
        <dbReference type="ARBA" id="ARBA00022490"/>
    </source>
</evidence>
<evidence type="ECO:0000313" key="18">
    <source>
        <dbReference type="Proteomes" id="UP001283361"/>
    </source>
</evidence>
<feature type="region of interest" description="Disordered" evidence="14">
    <location>
        <begin position="995"/>
        <end position="1015"/>
    </location>
</feature>